<sequence length="204" mass="22829">MVIPPIFFSGIPNNHQFPFKHPRSQKYSLLAPPPDSPEPLSDPENSKISLTAPDHQFTPQRSPKHRLIEISTAILLTSQTLYKHLTQVPHELAAQQAITSIYGLDLSPVYSYGKNSTEAITMGCIFDMSASGWTPPQCTDAELMAQFKASGWRFWEDRERTVEVGLDRIAASASEEEPREVFWSEPGFHENHCALMWGGDTEGS</sequence>
<protein>
    <submittedName>
        <fullName evidence="2">Uncharacterized protein</fullName>
    </submittedName>
</protein>
<keyword evidence="3" id="KW-1185">Reference proteome</keyword>
<comment type="caution">
    <text evidence="2">The sequence shown here is derived from an EMBL/GenBank/DDBJ whole genome shotgun (WGS) entry which is preliminary data.</text>
</comment>
<feature type="region of interest" description="Disordered" evidence="1">
    <location>
        <begin position="25"/>
        <end position="62"/>
    </location>
</feature>
<evidence type="ECO:0000313" key="3">
    <source>
        <dbReference type="Proteomes" id="UP000701801"/>
    </source>
</evidence>
<name>A0A9N9LK67_9HELO</name>
<dbReference type="AlphaFoldDB" id="A0A9N9LK67"/>
<gene>
    <name evidence="2" type="ORF">HYALB_00010052</name>
</gene>
<evidence type="ECO:0000256" key="1">
    <source>
        <dbReference type="SAM" id="MobiDB-lite"/>
    </source>
</evidence>
<dbReference type="Proteomes" id="UP000701801">
    <property type="component" value="Unassembled WGS sequence"/>
</dbReference>
<reference evidence="2" key="1">
    <citation type="submission" date="2021-07" db="EMBL/GenBank/DDBJ databases">
        <authorList>
            <person name="Durling M."/>
        </authorList>
    </citation>
    <scope>NUCLEOTIDE SEQUENCE</scope>
</reference>
<dbReference type="PANTHER" id="PTHR35896:SF3">
    <property type="entry name" value="MAJOR FACILITATOR SUPERFAMILY TRANSPORTER"/>
    <property type="match status" value="1"/>
</dbReference>
<dbReference type="InterPro" id="IPR053008">
    <property type="entry name" value="Phomopsin_biosynth_assoc"/>
</dbReference>
<dbReference type="EMBL" id="CAJVRM010000103">
    <property type="protein sequence ID" value="CAG8974412.1"/>
    <property type="molecule type" value="Genomic_DNA"/>
</dbReference>
<organism evidence="2 3">
    <name type="scientific">Hymenoscyphus albidus</name>
    <dbReference type="NCBI Taxonomy" id="595503"/>
    <lineage>
        <taxon>Eukaryota</taxon>
        <taxon>Fungi</taxon>
        <taxon>Dikarya</taxon>
        <taxon>Ascomycota</taxon>
        <taxon>Pezizomycotina</taxon>
        <taxon>Leotiomycetes</taxon>
        <taxon>Helotiales</taxon>
        <taxon>Helotiaceae</taxon>
        <taxon>Hymenoscyphus</taxon>
    </lineage>
</organism>
<dbReference type="OrthoDB" id="3501153at2759"/>
<evidence type="ECO:0000313" key="2">
    <source>
        <dbReference type="EMBL" id="CAG8974412.1"/>
    </source>
</evidence>
<proteinExistence type="predicted"/>
<accession>A0A9N9LK67</accession>
<dbReference type="PANTHER" id="PTHR35896">
    <property type="entry name" value="IG-LIKE DOMAIN-CONTAINING PROTEIN"/>
    <property type="match status" value="1"/>
</dbReference>